<reference evidence="1" key="1">
    <citation type="journal article" date="2014" name="Front. Microbiol.">
        <title>High frequency of phylogenetically diverse reductive dehalogenase-homologous genes in deep subseafloor sedimentary metagenomes.</title>
        <authorList>
            <person name="Kawai M."/>
            <person name="Futagami T."/>
            <person name="Toyoda A."/>
            <person name="Takaki Y."/>
            <person name="Nishi S."/>
            <person name="Hori S."/>
            <person name="Arai W."/>
            <person name="Tsubouchi T."/>
            <person name="Morono Y."/>
            <person name="Uchiyama I."/>
            <person name="Ito T."/>
            <person name="Fujiyama A."/>
            <person name="Inagaki F."/>
            <person name="Takami H."/>
        </authorList>
    </citation>
    <scope>NUCLEOTIDE SEQUENCE</scope>
    <source>
        <strain evidence="1">Expedition CK06-06</strain>
    </source>
</reference>
<accession>X0YC91</accession>
<sequence length="38" mass="4603">SYTPPVKLEFTRIVSQDIDKSRRQIKEIFSLINEYFLK</sequence>
<feature type="non-terminal residue" evidence="1">
    <location>
        <position position="38"/>
    </location>
</feature>
<name>X0YC91_9ZZZZ</name>
<protein>
    <submittedName>
        <fullName evidence="1">Uncharacterized protein</fullName>
    </submittedName>
</protein>
<feature type="non-terminal residue" evidence="1">
    <location>
        <position position="1"/>
    </location>
</feature>
<proteinExistence type="predicted"/>
<gene>
    <name evidence="1" type="ORF">S01H1_86195</name>
</gene>
<dbReference type="AlphaFoldDB" id="X0YC91"/>
<comment type="caution">
    <text evidence="1">The sequence shown here is derived from an EMBL/GenBank/DDBJ whole genome shotgun (WGS) entry which is preliminary data.</text>
</comment>
<organism evidence="1">
    <name type="scientific">marine sediment metagenome</name>
    <dbReference type="NCBI Taxonomy" id="412755"/>
    <lineage>
        <taxon>unclassified sequences</taxon>
        <taxon>metagenomes</taxon>
        <taxon>ecological metagenomes</taxon>
    </lineage>
</organism>
<dbReference type="EMBL" id="BARS01059572">
    <property type="protein sequence ID" value="GAG46363.1"/>
    <property type="molecule type" value="Genomic_DNA"/>
</dbReference>
<evidence type="ECO:0000313" key="1">
    <source>
        <dbReference type="EMBL" id="GAG46363.1"/>
    </source>
</evidence>